<dbReference type="STRING" id="37360.A0A0G4IJB4"/>
<protein>
    <submittedName>
        <fullName evidence="4">Uncharacterized protein</fullName>
    </submittedName>
</protein>
<feature type="repeat" description="ANK" evidence="3">
    <location>
        <begin position="206"/>
        <end position="238"/>
    </location>
</feature>
<dbReference type="EMBL" id="CDSF01000013">
    <property type="protein sequence ID" value="CEO95259.1"/>
    <property type="molecule type" value="Genomic_DNA"/>
</dbReference>
<evidence type="ECO:0000256" key="3">
    <source>
        <dbReference type="PROSITE-ProRule" id="PRU00023"/>
    </source>
</evidence>
<accession>A0A0G4IJB4</accession>
<proteinExistence type="predicted"/>
<dbReference type="Proteomes" id="UP000039324">
    <property type="component" value="Unassembled WGS sequence"/>
</dbReference>
<dbReference type="OMA" id="MWACANG"/>
<evidence type="ECO:0000313" key="5">
    <source>
        <dbReference type="Proteomes" id="UP000039324"/>
    </source>
</evidence>
<sequence>MRAARCCVRATARHFQSEALWRGRYGSMNDTRLQQLVLRACVEGRADLLDRVIGSSDSQETLVECRDANGSTPLSVAARHGHIPCVKVLLQRRANVSAVSTLGNSPAHWAAVGGHLQIIKMLVGASSAEVLHAVNKNGDSPLMWACANGHLECARYIVESSIPHDIVAQRNRDRINALMCGAMNGNEYLVQVLLRHGADPNAQDVNGNSALHYAIRAGHAGAVRVLVDNGADLHVLNNRCQSAFTLYRQDSTNPVCHDVDAGCFSADHSVTRNVVR</sequence>
<dbReference type="PROSITE" id="PS50297">
    <property type="entry name" value="ANK_REP_REGION"/>
    <property type="match status" value="3"/>
</dbReference>
<dbReference type="Pfam" id="PF12796">
    <property type="entry name" value="Ank_2"/>
    <property type="match status" value="2"/>
</dbReference>
<evidence type="ECO:0000313" key="4">
    <source>
        <dbReference type="EMBL" id="CEO95259.1"/>
    </source>
</evidence>
<dbReference type="OrthoDB" id="20872at2759"/>
<dbReference type="PANTHER" id="PTHR24198">
    <property type="entry name" value="ANKYRIN REPEAT AND PROTEIN KINASE DOMAIN-CONTAINING PROTEIN"/>
    <property type="match status" value="1"/>
</dbReference>
<reference evidence="4 5" key="1">
    <citation type="submission" date="2015-02" db="EMBL/GenBank/DDBJ databases">
        <authorList>
            <person name="Chooi Y.-H."/>
        </authorList>
    </citation>
    <scope>NUCLEOTIDE SEQUENCE [LARGE SCALE GENOMIC DNA]</scope>
    <source>
        <strain evidence="4">E3</strain>
    </source>
</reference>
<feature type="repeat" description="ANK" evidence="3">
    <location>
        <begin position="69"/>
        <end position="101"/>
    </location>
</feature>
<dbReference type="InterPro" id="IPR036770">
    <property type="entry name" value="Ankyrin_rpt-contain_sf"/>
</dbReference>
<dbReference type="AlphaFoldDB" id="A0A0G4IJB4"/>
<keyword evidence="1" id="KW-0677">Repeat</keyword>
<dbReference type="SUPFAM" id="SSF48403">
    <property type="entry name" value="Ankyrin repeat"/>
    <property type="match status" value="1"/>
</dbReference>
<keyword evidence="5" id="KW-1185">Reference proteome</keyword>
<keyword evidence="2 3" id="KW-0040">ANK repeat</keyword>
<evidence type="ECO:0000256" key="2">
    <source>
        <dbReference type="ARBA" id="ARBA00023043"/>
    </source>
</evidence>
<dbReference type="PRINTS" id="PR01415">
    <property type="entry name" value="ANKYRIN"/>
</dbReference>
<dbReference type="Gene3D" id="1.25.40.20">
    <property type="entry name" value="Ankyrin repeat-containing domain"/>
    <property type="match status" value="2"/>
</dbReference>
<organism evidence="4 5">
    <name type="scientific">Plasmodiophora brassicae</name>
    <name type="common">Clubroot disease agent</name>
    <dbReference type="NCBI Taxonomy" id="37360"/>
    <lineage>
        <taxon>Eukaryota</taxon>
        <taxon>Sar</taxon>
        <taxon>Rhizaria</taxon>
        <taxon>Endomyxa</taxon>
        <taxon>Phytomyxea</taxon>
        <taxon>Plasmodiophorida</taxon>
        <taxon>Plasmodiophoridae</taxon>
        <taxon>Plasmodiophora</taxon>
    </lineage>
</organism>
<dbReference type="InterPro" id="IPR002110">
    <property type="entry name" value="Ankyrin_rpt"/>
</dbReference>
<name>A0A0G4IJB4_PLABS</name>
<dbReference type="PROSITE" id="PS50088">
    <property type="entry name" value="ANK_REPEAT"/>
    <property type="match status" value="3"/>
</dbReference>
<dbReference type="SMART" id="SM00248">
    <property type="entry name" value="ANK"/>
    <property type="match status" value="5"/>
</dbReference>
<dbReference type="Pfam" id="PF00023">
    <property type="entry name" value="Ank"/>
    <property type="match status" value="1"/>
</dbReference>
<dbReference type="PANTHER" id="PTHR24198:SF165">
    <property type="entry name" value="ANKYRIN REPEAT-CONTAINING PROTEIN-RELATED"/>
    <property type="match status" value="1"/>
</dbReference>
<evidence type="ECO:0000256" key="1">
    <source>
        <dbReference type="ARBA" id="ARBA00022737"/>
    </source>
</evidence>
<gene>
    <name evidence="4" type="ORF">PBRA_004025</name>
</gene>
<feature type="repeat" description="ANK" evidence="3">
    <location>
        <begin position="173"/>
        <end position="205"/>
    </location>
</feature>